<evidence type="ECO:0000256" key="1">
    <source>
        <dbReference type="ARBA" id="ARBA00009460"/>
    </source>
</evidence>
<dbReference type="EMBL" id="FXTP01000012">
    <property type="protein sequence ID" value="SMO84887.1"/>
    <property type="molecule type" value="Genomic_DNA"/>
</dbReference>
<name>A0A521ELU1_9BACT</name>
<proteinExistence type="inferred from homology"/>
<dbReference type="Gene3D" id="3.90.1200.10">
    <property type="match status" value="1"/>
</dbReference>
<dbReference type="SUPFAM" id="SSF56112">
    <property type="entry name" value="Protein kinase-like (PK-like)"/>
    <property type="match status" value="1"/>
</dbReference>
<dbReference type="InterPro" id="IPR016477">
    <property type="entry name" value="Fructo-/Ketosamine-3-kinase"/>
</dbReference>
<reference evidence="3 4" key="1">
    <citation type="submission" date="2017-05" db="EMBL/GenBank/DDBJ databases">
        <authorList>
            <person name="Varghese N."/>
            <person name="Submissions S."/>
        </authorList>
    </citation>
    <scope>NUCLEOTIDE SEQUENCE [LARGE SCALE GENOMIC DNA]</scope>
    <source>
        <strain evidence="3 4">DSM 21985</strain>
    </source>
</reference>
<dbReference type="PANTHER" id="PTHR12149:SF8">
    <property type="entry name" value="PROTEIN-RIBULOSAMINE 3-KINASE"/>
    <property type="match status" value="1"/>
</dbReference>
<sequence length="284" mass="32153">MLPESIKSRIQKEFNVAIRSEKGIYGGDINEAAKVQLEDDRTFFVKWNSDAPRGMFEAEAEGLELLKNAGTQLEVPVVKLTAENFLVLDWIEEGGGRQNSSYEFGQELAKMHKNTDDQFGLNHDNFIGKLPQSNTRHSNWADFFAIERIEPQVKMGVESGKLTRSILRTVEKMYTKLGSIFPTEKPALIHGDLWSGNYMFTKSGNASIYDPAVYYGHREMEMAMTRLFGGFSANFYEGYNEVYPLDSGFDDRVTLCNLYPILVHANLFGGSYCRQAENIINSYG</sequence>
<keyword evidence="2" id="KW-0808">Transferase</keyword>
<evidence type="ECO:0000313" key="3">
    <source>
        <dbReference type="EMBL" id="SMO84887.1"/>
    </source>
</evidence>
<dbReference type="Gene3D" id="3.30.200.20">
    <property type="entry name" value="Phosphorylase Kinase, domain 1"/>
    <property type="match status" value="1"/>
</dbReference>
<dbReference type="RefSeq" id="WP_142455289.1">
    <property type="nucleotide sequence ID" value="NZ_FXTP01000012.1"/>
</dbReference>
<accession>A0A521ELU1</accession>
<keyword evidence="2 3" id="KW-0418">Kinase</keyword>
<organism evidence="3 4">
    <name type="scientific">Gracilimonas mengyeensis</name>
    <dbReference type="NCBI Taxonomy" id="1302730"/>
    <lineage>
        <taxon>Bacteria</taxon>
        <taxon>Pseudomonadati</taxon>
        <taxon>Balneolota</taxon>
        <taxon>Balneolia</taxon>
        <taxon>Balneolales</taxon>
        <taxon>Balneolaceae</taxon>
        <taxon>Gracilimonas</taxon>
    </lineage>
</organism>
<dbReference type="Proteomes" id="UP000317557">
    <property type="component" value="Unassembled WGS sequence"/>
</dbReference>
<dbReference type="PANTHER" id="PTHR12149">
    <property type="entry name" value="FRUCTOSAMINE 3 KINASE-RELATED PROTEIN"/>
    <property type="match status" value="1"/>
</dbReference>
<dbReference type="InterPro" id="IPR011009">
    <property type="entry name" value="Kinase-like_dom_sf"/>
</dbReference>
<gene>
    <name evidence="3" type="ORF">SAMN06265219_112144</name>
</gene>
<keyword evidence="4" id="KW-1185">Reference proteome</keyword>
<dbReference type="PIRSF" id="PIRSF006221">
    <property type="entry name" value="Ketosamine-3-kinase"/>
    <property type="match status" value="1"/>
</dbReference>
<dbReference type="AlphaFoldDB" id="A0A521ELU1"/>
<protein>
    <submittedName>
        <fullName evidence="3">Fructosamine-3-kinase</fullName>
    </submittedName>
</protein>
<dbReference type="Pfam" id="PF03881">
    <property type="entry name" value="Fructosamin_kin"/>
    <property type="match status" value="1"/>
</dbReference>
<evidence type="ECO:0000313" key="4">
    <source>
        <dbReference type="Proteomes" id="UP000317557"/>
    </source>
</evidence>
<comment type="similarity">
    <text evidence="1 2">Belongs to the fructosamine kinase family.</text>
</comment>
<evidence type="ECO:0000256" key="2">
    <source>
        <dbReference type="PIRNR" id="PIRNR006221"/>
    </source>
</evidence>
<dbReference type="OrthoDB" id="5291879at2"/>
<dbReference type="GO" id="GO:0016301">
    <property type="term" value="F:kinase activity"/>
    <property type="evidence" value="ECO:0007669"/>
    <property type="project" value="UniProtKB-UniRule"/>
</dbReference>